<dbReference type="Proteomes" id="UP000193303">
    <property type="component" value="Unassembled WGS sequence"/>
</dbReference>
<dbReference type="Pfam" id="PF04170">
    <property type="entry name" value="NlpE"/>
    <property type="match status" value="1"/>
</dbReference>
<dbReference type="STRING" id="1931275.BV914_08995"/>
<evidence type="ECO:0000313" key="3">
    <source>
        <dbReference type="Proteomes" id="UP000193303"/>
    </source>
</evidence>
<keyword evidence="1" id="KW-0732">Signal</keyword>
<feature type="signal peptide" evidence="1">
    <location>
        <begin position="1"/>
        <end position="21"/>
    </location>
</feature>
<organism evidence="2 3">
    <name type="scientific">Neisseria dumasiana</name>
    <dbReference type="NCBI Taxonomy" id="1931275"/>
    <lineage>
        <taxon>Bacteria</taxon>
        <taxon>Pseudomonadati</taxon>
        <taxon>Pseudomonadota</taxon>
        <taxon>Betaproteobacteria</taxon>
        <taxon>Neisseriales</taxon>
        <taxon>Neisseriaceae</taxon>
        <taxon>Neisseria</taxon>
    </lineage>
</organism>
<dbReference type="RefSeq" id="WP_085359425.1">
    <property type="nucleotide sequence ID" value="NZ_MTAB01000013.1"/>
</dbReference>
<dbReference type="InterPro" id="IPR007298">
    <property type="entry name" value="Cu-R_lipoprotein_NlpE"/>
</dbReference>
<gene>
    <name evidence="2" type="ORF">BV912_07015</name>
</gene>
<dbReference type="EMBL" id="MTAB01000013">
    <property type="protein sequence ID" value="OSI20892.1"/>
    <property type="molecule type" value="Genomic_DNA"/>
</dbReference>
<name>A0A1X3DJ30_9NEIS</name>
<dbReference type="Gene3D" id="2.40.128.640">
    <property type="match status" value="1"/>
</dbReference>
<evidence type="ECO:0000256" key="1">
    <source>
        <dbReference type="SAM" id="SignalP"/>
    </source>
</evidence>
<sequence length="154" mass="16850">MNMPAKSYRFILLALALFQTACTPESSSQPQTEREVLSPVAAKDSASWVGIYRGELPCADCDYIEATIVLRDNLHYSLTTRHVGRVAGVLPSEKRGTFHWRDDGLLQLDATGDNMVFFAHEKGLQMRGNDGKAYPDGKGKICGLAKTGSFVPGQ</sequence>
<reference evidence="3" key="1">
    <citation type="submission" date="2017-01" db="EMBL/GenBank/DDBJ databases">
        <authorList>
            <person name="Mah S.A."/>
            <person name="Swanson W.J."/>
            <person name="Moy G.W."/>
            <person name="Vacquier V.D."/>
        </authorList>
    </citation>
    <scope>NUCLEOTIDE SEQUENCE [LARGE SCALE GENOMIC DNA]</scope>
    <source>
        <strain evidence="3">124861</strain>
    </source>
</reference>
<proteinExistence type="predicted"/>
<comment type="caution">
    <text evidence="2">The sequence shown here is derived from an EMBL/GenBank/DDBJ whole genome shotgun (WGS) entry which is preliminary data.</text>
</comment>
<feature type="chain" id="PRO_5012507590" evidence="1">
    <location>
        <begin position="22"/>
        <end position="154"/>
    </location>
</feature>
<dbReference type="OrthoDB" id="5348860at2"/>
<evidence type="ECO:0000313" key="2">
    <source>
        <dbReference type="EMBL" id="OSI20892.1"/>
    </source>
</evidence>
<accession>A0A1X3DJ30</accession>
<protein>
    <submittedName>
        <fullName evidence="2">Copper homeostasis protein</fullName>
    </submittedName>
</protein>
<dbReference type="AlphaFoldDB" id="A0A1X3DJ30"/>